<dbReference type="Gene3D" id="1.10.287.130">
    <property type="match status" value="1"/>
</dbReference>
<dbReference type="OrthoDB" id="5477914at2"/>
<evidence type="ECO:0000313" key="13">
    <source>
        <dbReference type="Proteomes" id="UP000217289"/>
    </source>
</evidence>
<dbReference type="InterPro" id="IPR011110">
    <property type="entry name" value="Reg_prop"/>
</dbReference>
<comment type="catalytic activity">
    <reaction evidence="1">
        <text>ATP + protein L-histidine = ADP + protein N-phospho-L-histidine.</text>
        <dbReference type="EC" id="2.7.13.3"/>
    </reaction>
</comment>
<feature type="domain" description="Histidine kinase" evidence="11">
    <location>
        <begin position="795"/>
        <end position="1038"/>
    </location>
</feature>
<evidence type="ECO:0000256" key="6">
    <source>
        <dbReference type="ARBA" id="ARBA00022777"/>
    </source>
</evidence>
<dbReference type="Gene3D" id="2.60.40.10">
    <property type="entry name" value="Immunoglobulins"/>
    <property type="match status" value="1"/>
</dbReference>
<dbReference type="InterPro" id="IPR003594">
    <property type="entry name" value="HATPase_dom"/>
</dbReference>
<dbReference type="InterPro" id="IPR004358">
    <property type="entry name" value="Sig_transdc_His_kin-like_C"/>
</dbReference>
<dbReference type="InterPro" id="IPR003661">
    <property type="entry name" value="HisK_dim/P_dom"/>
</dbReference>
<keyword evidence="4" id="KW-0808">Transferase</keyword>
<evidence type="ECO:0000256" key="7">
    <source>
        <dbReference type="ARBA" id="ARBA00022840"/>
    </source>
</evidence>
<dbReference type="PROSITE" id="PS50109">
    <property type="entry name" value="HIS_KIN"/>
    <property type="match status" value="1"/>
</dbReference>
<dbReference type="SUPFAM" id="SSF63829">
    <property type="entry name" value="Calcium-dependent phosphotriesterase"/>
    <property type="match status" value="2"/>
</dbReference>
<keyword evidence="9" id="KW-0175">Coiled coil</keyword>
<evidence type="ECO:0000256" key="3">
    <source>
        <dbReference type="ARBA" id="ARBA00022553"/>
    </source>
</evidence>
<keyword evidence="13" id="KW-1185">Reference proteome</keyword>
<proteinExistence type="predicted"/>
<sequence length="1038" mass="113550">MSSSRLAVPLLVGLFALVSPFVHGAEPQGRIGFRGYGTDVGIETQEISWVVQDGDGFVWACASDAMYRFDGGRFERFDSEFGLPSTDVNDLTLDARGHLLLVTRKGVVRWDGRRFVPVRMPDGGARVWSVRVDPSNRMWVGTEYGLFVQSGADRFVPVHGWPGGPVLMLGMDASGALQVVSDTLLGSRDPQGGWLVHALPGRPEGIRALVRDGQGRLWLSSEGWLAMQPKGGGPLRDRSSLLEGLPGAGNRLHVGRRGQLQVPSARGLLEVEGDHVELLRLSLPERVSRAWDILEDRQGTLWAASVGVHRSLGRGLWRVHDASTGLPSSIVWGLARGGDGTLWVGTEKGLAHATQEGWGVVPGLEDFSLKALLVDPDGAVWSAGRPSGLHRYEPGSGTLRTFGKASGYSAKNTFSLLREPDGTLWAATTSGLLRGVVEQGEASFTNVLPTTPGGMAFVGLARDAEGRLWASGDGLFVREMGRFRHLVGKEEGLRHDHLSFLLIRRDGRMCVAYHEPLGLSCFSYREGRLTDLVHLDRGTGLHSNFIYQLGEDAAGRLWIGTGAGVHVVSGDGTLEHFGASGGAPGDDFNGNSFLADQDGAVWTGTTMGLGRFDGARYGGPVEPRIALLGIHLGARTWSRPPLEGIEARPGEDALQVRFADLGALDEGELEHEARLVGLDDWHPVTGRSVRYGSLPPGEYRFELRARNGQGVWKRGVEFELRIPTPWWASWWARGLGGLSLGVVVMGIGRWRSVALRRRNSELERLVEARTAELAREREKVAQAEKLSAMGQLMARLSHEINNPLTAIHNNLPPVREYFEQQAEVLRHCRERLSAHPDEARELERIWREQQLDFVLEDTPEALETMRFATERIRSIQADLRAFLRGERPRLEVGDLNETVRATVEFVRRSLPPGARVDVDCGDVPRFAFHAGQLGQVLLNLLRNALDAMGSEGGEVRVSTRVVAEGQVELVVADDGPGIPPVLRARIFEPFFTTKDVGRGSGLGLAICRQIIAENHQGSLELDESVPRGACFRIRLPLV</sequence>
<evidence type="ECO:0000256" key="2">
    <source>
        <dbReference type="ARBA" id="ARBA00012438"/>
    </source>
</evidence>
<dbReference type="EC" id="2.7.13.3" evidence="2"/>
<dbReference type="RefSeq" id="WP_157775328.1">
    <property type="nucleotide sequence ID" value="NZ_CP022163.1"/>
</dbReference>
<keyword evidence="6" id="KW-0418">Kinase</keyword>
<dbReference type="PANTHER" id="PTHR43065">
    <property type="entry name" value="SENSOR HISTIDINE KINASE"/>
    <property type="match status" value="1"/>
</dbReference>
<dbReference type="SUPFAM" id="SSF55874">
    <property type="entry name" value="ATPase domain of HSP90 chaperone/DNA topoisomerase II/histidine kinase"/>
    <property type="match status" value="1"/>
</dbReference>
<evidence type="ECO:0000256" key="4">
    <source>
        <dbReference type="ARBA" id="ARBA00022679"/>
    </source>
</evidence>
<keyword evidence="5" id="KW-0547">Nucleotide-binding</keyword>
<evidence type="ECO:0000256" key="5">
    <source>
        <dbReference type="ARBA" id="ARBA00022741"/>
    </source>
</evidence>
<evidence type="ECO:0000259" key="11">
    <source>
        <dbReference type="PROSITE" id="PS50109"/>
    </source>
</evidence>
<evidence type="ECO:0000313" key="12">
    <source>
        <dbReference type="EMBL" id="ATB30760.1"/>
    </source>
</evidence>
<dbReference type="PRINTS" id="PR00344">
    <property type="entry name" value="BCTRLSENSOR"/>
</dbReference>
<gene>
    <name evidence="12" type="ORF">MEBOL_004222</name>
</gene>
<dbReference type="Gene3D" id="2.130.10.10">
    <property type="entry name" value="YVTN repeat-like/Quinoprotein amine dehydrogenase"/>
    <property type="match status" value="3"/>
</dbReference>
<reference evidence="12 13" key="1">
    <citation type="submission" date="2017-06" db="EMBL/GenBank/DDBJ databases">
        <authorList>
            <person name="Kim H.J."/>
            <person name="Triplett B.A."/>
        </authorList>
    </citation>
    <scope>NUCLEOTIDE SEQUENCE [LARGE SCALE GENOMIC DNA]</scope>
    <source>
        <strain evidence="12 13">DSM 14713</strain>
    </source>
</reference>
<dbReference type="InterPro" id="IPR015943">
    <property type="entry name" value="WD40/YVTN_repeat-like_dom_sf"/>
</dbReference>
<dbReference type="InterPro" id="IPR036097">
    <property type="entry name" value="HisK_dim/P_sf"/>
</dbReference>
<dbReference type="InterPro" id="IPR005467">
    <property type="entry name" value="His_kinase_dom"/>
</dbReference>
<feature type="signal peptide" evidence="10">
    <location>
        <begin position="1"/>
        <end position="24"/>
    </location>
</feature>
<evidence type="ECO:0000256" key="1">
    <source>
        <dbReference type="ARBA" id="ARBA00000085"/>
    </source>
</evidence>
<name>A0A250IHR0_9BACT</name>
<dbReference type="SMART" id="SM00387">
    <property type="entry name" value="HATPase_c"/>
    <property type="match status" value="1"/>
</dbReference>
<dbReference type="EMBL" id="CP022163">
    <property type="protein sequence ID" value="ATB30760.1"/>
    <property type="molecule type" value="Genomic_DNA"/>
</dbReference>
<dbReference type="Pfam" id="PF02518">
    <property type="entry name" value="HATPase_c"/>
    <property type="match status" value="1"/>
</dbReference>
<keyword evidence="7" id="KW-0067">ATP-binding</keyword>
<evidence type="ECO:0000256" key="9">
    <source>
        <dbReference type="SAM" id="Coils"/>
    </source>
</evidence>
<dbReference type="CDD" id="cd00075">
    <property type="entry name" value="HATPase"/>
    <property type="match status" value="1"/>
</dbReference>
<accession>A0A250IHR0</accession>
<dbReference type="GO" id="GO:0000155">
    <property type="term" value="F:phosphorelay sensor kinase activity"/>
    <property type="evidence" value="ECO:0007669"/>
    <property type="project" value="InterPro"/>
</dbReference>
<dbReference type="AlphaFoldDB" id="A0A250IHR0"/>
<dbReference type="SUPFAM" id="SSF47384">
    <property type="entry name" value="Homodimeric domain of signal transducing histidine kinase"/>
    <property type="match status" value="1"/>
</dbReference>
<dbReference type="InterPro" id="IPR013783">
    <property type="entry name" value="Ig-like_fold"/>
</dbReference>
<dbReference type="KEGG" id="mbd:MEBOL_004222"/>
<dbReference type="Proteomes" id="UP000217289">
    <property type="component" value="Chromosome"/>
</dbReference>
<feature type="coiled-coil region" evidence="9">
    <location>
        <begin position="759"/>
        <end position="786"/>
    </location>
</feature>
<dbReference type="InterPro" id="IPR036890">
    <property type="entry name" value="HATPase_C_sf"/>
</dbReference>
<keyword evidence="3" id="KW-0597">Phosphoprotein</keyword>
<dbReference type="CDD" id="cd00082">
    <property type="entry name" value="HisKA"/>
    <property type="match status" value="1"/>
</dbReference>
<feature type="chain" id="PRO_5013123471" description="histidine kinase" evidence="10">
    <location>
        <begin position="25"/>
        <end position="1038"/>
    </location>
</feature>
<keyword evidence="8" id="KW-0902">Two-component regulatory system</keyword>
<dbReference type="Gene3D" id="3.30.565.10">
    <property type="entry name" value="Histidine kinase-like ATPase, C-terminal domain"/>
    <property type="match status" value="1"/>
</dbReference>
<dbReference type="PANTHER" id="PTHR43065:SF10">
    <property type="entry name" value="PEROXIDE STRESS-ACTIVATED HISTIDINE KINASE MAK3"/>
    <property type="match status" value="1"/>
</dbReference>
<organism evidence="12 13">
    <name type="scientific">Melittangium boletus DSM 14713</name>
    <dbReference type="NCBI Taxonomy" id="1294270"/>
    <lineage>
        <taxon>Bacteria</taxon>
        <taxon>Pseudomonadati</taxon>
        <taxon>Myxococcota</taxon>
        <taxon>Myxococcia</taxon>
        <taxon>Myxococcales</taxon>
        <taxon>Cystobacterineae</taxon>
        <taxon>Archangiaceae</taxon>
        <taxon>Melittangium</taxon>
    </lineage>
</organism>
<dbReference type="Pfam" id="PF07494">
    <property type="entry name" value="Reg_prop"/>
    <property type="match status" value="2"/>
</dbReference>
<evidence type="ECO:0000256" key="8">
    <source>
        <dbReference type="ARBA" id="ARBA00023012"/>
    </source>
</evidence>
<protein>
    <recommendedName>
        <fullName evidence="2">histidine kinase</fullName>
        <ecNumber evidence="2">2.7.13.3</ecNumber>
    </recommendedName>
</protein>
<evidence type="ECO:0000256" key="10">
    <source>
        <dbReference type="SAM" id="SignalP"/>
    </source>
</evidence>
<keyword evidence="10" id="KW-0732">Signal</keyword>
<dbReference type="GO" id="GO:0005524">
    <property type="term" value="F:ATP binding"/>
    <property type="evidence" value="ECO:0007669"/>
    <property type="project" value="UniProtKB-KW"/>
</dbReference>